<evidence type="ECO:0000256" key="2">
    <source>
        <dbReference type="ARBA" id="ARBA00022670"/>
    </source>
</evidence>
<dbReference type="Pfam" id="PF05903">
    <property type="entry name" value="Peptidase_C97"/>
    <property type="match status" value="1"/>
</dbReference>
<evidence type="ECO:0000313" key="8">
    <source>
        <dbReference type="Proteomes" id="UP000178129"/>
    </source>
</evidence>
<gene>
    <name evidence="7" type="ORF">RCO7_00553</name>
</gene>
<keyword evidence="3" id="KW-0378">Hydrolase</keyword>
<name>A0A1E1KMM0_9HELO</name>
<dbReference type="InterPro" id="IPR042266">
    <property type="entry name" value="PPPDE_sf"/>
</dbReference>
<dbReference type="PANTHER" id="PTHR12378">
    <property type="entry name" value="DESUMOYLATING ISOPEPTIDASE"/>
    <property type="match status" value="1"/>
</dbReference>
<dbReference type="InterPro" id="IPR011989">
    <property type="entry name" value="ARM-like"/>
</dbReference>
<dbReference type="PANTHER" id="PTHR12378:SF7">
    <property type="entry name" value="DESUMOYLATING ISOPEPTIDASE 1"/>
    <property type="match status" value="1"/>
</dbReference>
<dbReference type="PROSITE" id="PS51858">
    <property type="entry name" value="PPPDE"/>
    <property type="match status" value="1"/>
</dbReference>
<evidence type="ECO:0000256" key="3">
    <source>
        <dbReference type="ARBA" id="ARBA00022801"/>
    </source>
</evidence>
<feature type="domain" description="PUL" evidence="5">
    <location>
        <begin position="266"/>
        <end position="557"/>
    </location>
</feature>
<dbReference type="Gene3D" id="3.40.30.10">
    <property type="entry name" value="Glutaredoxin"/>
    <property type="match status" value="1"/>
</dbReference>
<keyword evidence="8" id="KW-1185">Reference proteome</keyword>
<dbReference type="SUPFAM" id="SSF52833">
    <property type="entry name" value="Thioredoxin-like"/>
    <property type="match status" value="1"/>
</dbReference>
<dbReference type="InterPro" id="IPR013766">
    <property type="entry name" value="Thioredoxin_domain"/>
</dbReference>
<comment type="similarity">
    <text evidence="1">Belongs to the DeSI family.</text>
</comment>
<dbReference type="AlphaFoldDB" id="A0A1E1KMM0"/>
<dbReference type="Pfam" id="PF08324">
    <property type="entry name" value="PUL"/>
    <property type="match status" value="1"/>
</dbReference>
<evidence type="ECO:0000256" key="1">
    <source>
        <dbReference type="ARBA" id="ARBA00008140"/>
    </source>
</evidence>
<dbReference type="Gene3D" id="3.90.1720.30">
    <property type="entry name" value="PPPDE domains"/>
    <property type="match status" value="1"/>
</dbReference>
<evidence type="ECO:0000259" key="4">
    <source>
        <dbReference type="PROSITE" id="PS51352"/>
    </source>
</evidence>
<accession>A0A1E1KMM0</accession>
<organism evidence="7 8">
    <name type="scientific">Rhynchosporium graminicola</name>
    <dbReference type="NCBI Taxonomy" id="2792576"/>
    <lineage>
        <taxon>Eukaryota</taxon>
        <taxon>Fungi</taxon>
        <taxon>Dikarya</taxon>
        <taxon>Ascomycota</taxon>
        <taxon>Pezizomycotina</taxon>
        <taxon>Leotiomycetes</taxon>
        <taxon>Helotiales</taxon>
        <taxon>Ploettnerulaceae</taxon>
        <taxon>Rhynchosporium</taxon>
    </lineage>
</organism>
<dbReference type="Proteomes" id="UP000178129">
    <property type="component" value="Unassembled WGS sequence"/>
</dbReference>
<dbReference type="InParanoid" id="A0A1E1KMM0"/>
<protein>
    <submittedName>
        <fullName evidence="7">Related to thioredoxin</fullName>
    </submittedName>
</protein>
<reference evidence="8" key="1">
    <citation type="submission" date="2016-03" db="EMBL/GenBank/DDBJ databases">
        <authorList>
            <person name="Ploux O."/>
        </authorList>
    </citation>
    <scope>NUCLEOTIDE SEQUENCE [LARGE SCALE GENOMIC DNA]</scope>
    <source>
        <strain evidence="8">UK7</strain>
    </source>
</reference>
<dbReference type="InterPro" id="IPR013535">
    <property type="entry name" value="PUL_dom"/>
</dbReference>
<sequence length="560" mass="61126">MSAAFMGVQIDAIYHTSIVMDGIEYVYDGGIKTVKPGETHLGPPKEMLELGITNLPVDVIMDYLESLRGIYTGEAYDLFSHNCNNFSNDFSTFLIGQGIPEHITNLPQTVLNSPIGRVMQPQITEMVRRSRRRQNKDGGFLGVENDADVPQTQQHRASSVREVYSVAALDKVLKEAERSCAVIFFTSASCGPCKPLNPVYDQIAEEAAHKAVLIKVEISKAYDVGAKYNIRSTPSFMTFIHGKEEHRWSGSNPSELKGNVNLLIQKAWPSHPHESLTLPALRSASMKPVLFSKLPPLEKLKAKMGPSAQDAGIAGVLHFVAARAEAGAAEVTLPDLDAFSHSLRTASSTLPPEIMFTIVDLVRVSMVDPRFSGYYAEEKRHVTIAPLISYVNALENCPYSLRLVTLQMACNLFTSALYPTHILNCPTMTGPVVQLITTSLLDVKHHNVRVAAASLSFNIAAANSKFRNEEHLEALPEGDQIELGASLLEAIGAEEESAEAIKGFLLAFGYLVYCAPKDGEFVDLLKSMDAQGTVLGKQKLFPNEVLIKDIGSVLLGKGLA</sequence>
<dbReference type="PROSITE" id="PS51352">
    <property type="entry name" value="THIOREDOXIN_2"/>
    <property type="match status" value="1"/>
</dbReference>
<dbReference type="GO" id="GO:0008233">
    <property type="term" value="F:peptidase activity"/>
    <property type="evidence" value="ECO:0007669"/>
    <property type="project" value="UniProtKB-KW"/>
</dbReference>
<keyword evidence="2" id="KW-0645">Protease</keyword>
<evidence type="ECO:0000259" key="6">
    <source>
        <dbReference type="PROSITE" id="PS51858"/>
    </source>
</evidence>
<dbReference type="STRING" id="914237.A0A1E1KMM0"/>
<dbReference type="SMART" id="SM01179">
    <property type="entry name" value="DUF862"/>
    <property type="match status" value="1"/>
</dbReference>
<comment type="caution">
    <text evidence="7">The sequence shown here is derived from an EMBL/GenBank/DDBJ whole genome shotgun (WGS) entry which is preliminary data.</text>
</comment>
<dbReference type="CDD" id="cd02947">
    <property type="entry name" value="TRX_family"/>
    <property type="match status" value="1"/>
</dbReference>
<dbReference type="Gene3D" id="1.25.10.10">
    <property type="entry name" value="Leucine-rich Repeat Variant"/>
    <property type="match status" value="1"/>
</dbReference>
<evidence type="ECO:0000259" key="5">
    <source>
        <dbReference type="PROSITE" id="PS51396"/>
    </source>
</evidence>
<dbReference type="GO" id="GO:0006508">
    <property type="term" value="P:proteolysis"/>
    <property type="evidence" value="ECO:0007669"/>
    <property type="project" value="UniProtKB-KW"/>
</dbReference>
<dbReference type="PROSITE" id="PS51396">
    <property type="entry name" value="PUL"/>
    <property type="match status" value="1"/>
</dbReference>
<dbReference type="GO" id="GO:0070646">
    <property type="term" value="P:protein modification by small protein removal"/>
    <property type="evidence" value="ECO:0007669"/>
    <property type="project" value="TreeGrafter"/>
</dbReference>
<dbReference type="EMBL" id="FJUW01000016">
    <property type="protein sequence ID" value="CZS99263.1"/>
    <property type="molecule type" value="Genomic_DNA"/>
</dbReference>
<evidence type="ECO:0000313" key="7">
    <source>
        <dbReference type="EMBL" id="CZS99263.1"/>
    </source>
</evidence>
<feature type="domain" description="PPPDE" evidence="6">
    <location>
        <begin position="1"/>
        <end position="124"/>
    </location>
</feature>
<dbReference type="Pfam" id="PF00085">
    <property type="entry name" value="Thioredoxin"/>
    <property type="match status" value="1"/>
</dbReference>
<dbReference type="InterPro" id="IPR036249">
    <property type="entry name" value="Thioredoxin-like_sf"/>
</dbReference>
<proteinExistence type="inferred from homology"/>
<feature type="domain" description="Thioredoxin" evidence="4">
    <location>
        <begin position="143"/>
        <end position="265"/>
    </location>
</feature>
<dbReference type="InterPro" id="IPR008580">
    <property type="entry name" value="PPPDE_dom"/>
</dbReference>